<dbReference type="GO" id="GO:0016811">
    <property type="term" value="F:hydrolase activity, acting on carbon-nitrogen (but not peptide) bonds, in linear amides"/>
    <property type="evidence" value="ECO:0007669"/>
    <property type="project" value="InterPro"/>
</dbReference>
<dbReference type="KEGG" id="lab:LA76x_2642"/>
<gene>
    <name evidence="8" type="ORF">LA76x_2642</name>
</gene>
<dbReference type="Pfam" id="PF01804">
    <property type="entry name" value="Penicil_amidase"/>
    <property type="match status" value="1"/>
</dbReference>
<dbReference type="InterPro" id="IPR002692">
    <property type="entry name" value="S45"/>
</dbReference>
<dbReference type="PANTHER" id="PTHR34218:SF4">
    <property type="entry name" value="ACYL-HOMOSERINE LACTONE ACYLASE QUIP"/>
    <property type="match status" value="1"/>
</dbReference>
<dbReference type="Gene3D" id="2.30.120.10">
    <property type="match status" value="1"/>
</dbReference>
<dbReference type="InterPro" id="IPR014395">
    <property type="entry name" value="Pen/GL7ACA/AHL_acylase"/>
</dbReference>
<protein>
    <submittedName>
        <fullName evidence="8">Penicillin amidase family protein</fullName>
    </submittedName>
</protein>
<evidence type="ECO:0000313" key="8">
    <source>
        <dbReference type="EMBL" id="ALN80772.1"/>
    </source>
</evidence>
<dbReference type="STRING" id="84531.LA76x_2642"/>
<evidence type="ECO:0000256" key="1">
    <source>
        <dbReference type="ARBA" id="ARBA00006586"/>
    </source>
</evidence>
<organism evidence="8 9">
    <name type="scientific">Lysobacter antibioticus</name>
    <dbReference type="NCBI Taxonomy" id="84531"/>
    <lineage>
        <taxon>Bacteria</taxon>
        <taxon>Pseudomonadati</taxon>
        <taxon>Pseudomonadota</taxon>
        <taxon>Gammaproteobacteria</taxon>
        <taxon>Lysobacterales</taxon>
        <taxon>Lysobacteraceae</taxon>
        <taxon>Lysobacter</taxon>
    </lineage>
</organism>
<evidence type="ECO:0000256" key="7">
    <source>
        <dbReference type="SAM" id="MobiDB-lite"/>
    </source>
</evidence>
<dbReference type="Gene3D" id="1.10.1400.10">
    <property type="match status" value="1"/>
</dbReference>
<dbReference type="InterPro" id="IPR029055">
    <property type="entry name" value="Ntn_hydrolases_N"/>
</dbReference>
<accession>A0A0S2FB87</accession>
<keyword evidence="6" id="KW-0106">Calcium</keyword>
<keyword evidence="2" id="KW-0378">Hydrolase</keyword>
<dbReference type="RefSeq" id="WP_237051650.1">
    <property type="nucleotide sequence ID" value="NZ_CP011129.1"/>
</dbReference>
<keyword evidence="3" id="KW-0865">Zymogen</keyword>
<feature type="binding site" evidence="6">
    <location>
        <position position="326"/>
    </location>
    <ligand>
        <name>Ca(2+)</name>
        <dbReference type="ChEBI" id="CHEBI:29108"/>
    </ligand>
</feature>
<evidence type="ECO:0000313" key="9">
    <source>
        <dbReference type="Proteomes" id="UP000060787"/>
    </source>
</evidence>
<proteinExistence type="inferred from homology"/>
<dbReference type="InterPro" id="IPR023343">
    <property type="entry name" value="Penicillin_amidase_dom1"/>
</dbReference>
<comment type="similarity">
    <text evidence="1">Belongs to the peptidase S45 family.</text>
</comment>
<dbReference type="eggNOG" id="COG2366">
    <property type="taxonomic scope" value="Bacteria"/>
</dbReference>
<evidence type="ECO:0000256" key="2">
    <source>
        <dbReference type="ARBA" id="ARBA00022801"/>
    </source>
</evidence>
<comment type="subunit">
    <text evidence="4">Heterodimer of an alpha subunit and a beta subunit processed from the same precursor.</text>
</comment>
<dbReference type="Proteomes" id="UP000060787">
    <property type="component" value="Chromosome"/>
</dbReference>
<feature type="binding site" evidence="6">
    <location>
        <position position="178"/>
    </location>
    <ligand>
        <name>Ca(2+)</name>
        <dbReference type="ChEBI" id="CHEBI:29108"/>
    </ligand>
</feature>
<keyword evidence="9" id="KW-1185">Reference proteome</keyword>
<dbReference type="AlphaFoldDB" id="A0A0S2FB87"/>
<feature type="binding site" evidence="6">
    <location>
        <position position="323"/>
    </location>
    <ligand>
        <name>Ca(2+)</name>
        <dbReference type="ChEBI" id="CHEBI:29108"/>
    </ligand>
</feature>
<evidence type="ECO:0000256" key="4">
    <source>
        <dbReference type="ARBA" id="ARBA00038735"/>
    </source>
</evidence>
<evidence type="ECO:0000256" key="6">
    <source>
        <dbReference type="PIRSR" id="PIRSR001227-2"/>
    </source>
</evidence>
<dbReference type="SUPFAM" id="SSF56235">
    <property type="entry name" value="N-terminal nucleophile aminohydrolases (Ntn hydrolases)"/>
    <property type="match status" value="1"/>
</dbReference>
<keyword evidence="6" id="KW-0479">Metal-binding</keyword>
<dbReference type="PANTHER" id="PTHR34218">
    <property type="entry name" value="PEPTIDASE S45 PENICILLIN AMIDASE"/>
    <property type="match status" value="1"/>
</dbReference>
<dbReference type="InterPro" id="IPR043147">
    <property type="entry name" value="Penicillin_amidase_A-knob"/>
</dbReference>
<dbReference type="Gene3D" id="1.10.439.10">
    <property type="entry name" value="Penicillin Amidohydrolase, domain 1"/>
    <property type="match status" value="1"/>
</dbReference>
<dbReference type="Gene3D" id="3.60.20.10">
    <property type="entry name" value="Glutamine Phosphoribosylpyrophosphate, subunit 1, domain 1"/>
    <property type="match status" value="1"/>
</dbReference>
<name>A0A0S2FB87_LYSAN</name>
<sequence>MLASLLALLALAAWWLLRGSLPTLDGRLELAGLSGAVEVARDRNGVVTIDAANERDAARALGYVHAQERYFEMDLMRRTAAGELAELLGPSMLDGDRKRRIHRFRHRARLQSDAFAGTHADALRAYTEGVNAGLAHLKVRPWPYLLLGQAPQPWRAEDSALAGYAMYVNLQDASNGREAALRSMRPHLPAAVFDLMLRDGTRWDAPMQGQARGDAVLPNADAVDLRKLPGPVRQRPAALDTSGTPGSNNFAVAGALTRDGRAILADDMHSRLSVPNVWFRARLRYAHETARVDVSGFTLPGLPVVIAGSNGKVAWGFTNGYADTLDWDPHCGGEDASGCTALLQRKPAVEIIRVKGRDPVVLRVLDDQRGPLIVDAVGQPPMQLHWTAYRPEGLNLNLATLHRARDVREALFQARSVGLPTANLMLADRHGRIAWTLIGPTIAAHDSSDCRWPGTERASIEPATAQTGPESSMHRSCASASAESAAPPFVPPFIIDPPNHRLWTANNRTLDAASLNRIGDGGYSHGARATQIRDALQQRTGFDEADLLAVQLDDRALMLTPWWELMQAQARRGRSDSALAAIAQAAVRWEGRASTDSVSYRLVRAWRLAVHARILDGLTAPAQAAMQHRFVMPQLPQFEGVAWPLATAQPKHLLSQRYPSWEALFEDAAQEVQQELSSQGALAQRTWGERNTAAICHPLASAVPLLGKRLLCMPRDPLPGDSGMPRVQGPAFGATERMVVSPGHEDLGIAHMPGGQSGHLFSPFWGRGHDDWVQGRRSPFLPGPAIYSLVLTPERKP</sequence>
<evidence type="ECO:0000256" key="3">
    <source>
        <dbReference type="ARBA" id="ARBA00023145"/>
    </source>
</evidence>
<dbReference type="PIRSF" id="PIRSF001227">
    <property type="entry name" value="Pen_acylase"/>
    <property type="match status" value="1"/>
</dbReference>
<comment type="cofactor">
    <cofactor evidence="6">
        <name>Ca(2+)</name>
        <dbReference type="ChEBI" id="CHEBI:29108"/>
    </cofactor>
    <text evidence="6">Binds 1 Ca(2+) ion per dimer.</text>
</comment>
<evidence type="ECO:0000256" key="5">
    <source>
        <dbReference type="PIRSR" id="PIRSR001227-1"/>
    </source>
</evidence>
<dbReference type="PATRIC" id="fig|84531.8.peg.2654"/>
<reference evidence="8 9" key="1">
    <citation type="journal article" date="2015" name="BMC Genomics">
        <title>Comparative genomics and metabolic profiling of the genus Lysobacter.</title>
        <authorList>
            <person name="de Bruijn I."/>
            <person name="Cheng X."/>
            <person name="de Jager V."/>
            <person name="Exposito R.G."/>
            <person name="Watrous J."/>
            <person name="Patel N."/>
            <person name="Postma J."/>
            <person name="Dorrestein P.C."/>
            <person name="Kobayashi D."/>
            <person name="Raaijmakers J.M."/>
        </authorList>
    </citation>
    <scope>NUCLEOTIDE SEQUENCE [LARGE SCALE GENOMIC DNA]</scope>
    <source>
        <strain evidence="8 9">76</strain>
    </source>
</reference>
<dbReference type="GO" id="GO:0017000">
    <property type="term" value="P:antibiotic biosynthetic process"/>
    <property type="evidence" value="ECO:0007669"/>
    <property type="project" value="InterPro"/>
</dbReference>
<feature type="region of interest" description="Disordered" evidence="7">
    <location>
        <begin position="461"/>
        <end position="480"/>
    </location>
</feature>
<feature type="active site" description="Nucleophile" evidence="5">
    <location>
        <position position="247"/>
    </location>
</feature>
<dbReference type="EMBL" id="CP011129">
    <property type="protein sequence ID" value="ALN80772.1"/>
    <property type="molecule type" value="Genomic_DNA"/>
</dbReference>
<dbReference type="InterPro" id="IPR043146">
    <property type="entry name" value="Penicillin_amidase_N_B-knob"/>
</dbReference>
<dbReference type="GO" id="GO:0046872">
    <property type="term" value="F:metal ion binding"/>
    <property type="evidence" value="ECO:0007669"/>
    <property type="project" value="UniProtKB-KW"/>
</dbReference>